<dbReference type="Gene3D" id="3.30.70.270">
    <property type="match status" value="1"/>
</dbReference>
<dbReference type="CDD" id="cd01949">
    <property type="entry name" value="GGDEF"/>
    <property type="match status" value="1"/>
</dbReference>
<dbReference type="GO" id="GO:0043709">
    <property type="term" value="P:cell adhesion involved in single-species biofilm formation"/>
    <property type="evidence" value="ECO:0007669"/>
    <property type="project" value="TreeGrafter"/>
</dbReference>
<feature type="transmembrane region" description="Helical" evidence="3">
    <location>
        <begin position="120"/>
        <end position="140"/>
    </location>
</feature>
<evidence type="ECO:0000313" key="5">
    <source>
        <dbReference type="EMBL" id="BBI98557.1"/>
    </source>
</evidence>
<evidence type="ECO:0000256" key="2">
    <source>
        <dbReference type="ARBA" id="ARBA00034247"/>
    </source>
</evidence>
<sequence length="390" mass="43630">MSAELYDQIIPENRGEVDAHCVRTLFERARQATQLAPLGTLFIFWVVYATAGLPLALGWMIVNTLPDALTFVLTSRLLRNPPPAGRIAYWHNWQVVLRILQGLCWGSAVVVFHIPDDPTAFNDIAILAVLAAVTATNVVSMAPSFRTVAGFCISTLLVPILYSVWLGDVIHIKIAVALGLLLLVELQFGWDAYRQFAGGVHQLVLNQKIRKQLELRNIELGELNQKLRVIAIHDQLTGLYNRHFMVDQIERQRELFARHGNICSIVLFDIDHFKQINDRYGHAVGDDVLVAFSRRVETLLRQGDALGRYGGEEFVLVLPMTDLNAALHLAERIRSAMAGSPLVFQPEEITVTASFGVAQLEQGEDADHWLLRADQALYRAKENGRNRAVA</sequence>
<dbReference type="AlphaFoldDB" id="A0AAN1SXP4"/>
<proteinExistence type="predicted"/>
<dbReference type="FunFam" id="3.30.70.270:FF:000001">
    <property type="entry name" value="Diguanylate cyclase domain protein"/>
    <property type="match status" value="1"/>
</dbReference>
<dbReference type="InterPro" id="IPR029787">
    <property type="entry name" value="Nucleotide_cyclase"/>
</dbReference>
<evidence type="ECO:0000259" key="4">
    <source>
        <dbReference type="PROSITE" id="PS50887"/>
    </source>
</evidence>
<dbReference type="SUPFAM" id="SSF55073">
    <property type="entry name" value="Nucleotide cyclase"/>
    <property type="match status" value="1"/>
</dbReference>
<dbReference type="GO" id="GO:0005886">
    <property type="term" value="C:plasma membrane"/>
    <property type="evidence" value="ECO:0007669"/>
    <property type="project" value="TreeGrafter"/>
</dbReference>
<dbReference type="RefSeq" id="WP_212786186.1">
    <property type="nucleotide sequence ID" value="NZ_AP019536.1"/>
</dbReference>
<dbReference type="PROSITE" id="PS50887">
    <property type="entry name" value="GGDEF"/>
    <property type="match status" value="1"/>
</dbReference>
<dbReference type="NCBIfam" id="TIGR00254">
    <property type="entry name" value="GGDEF"/>
    <property type="match status" value="1"/>
</dbReference>
<organism evidence="5 6">
    <name type="scientific">Ferrigenium kumadai</name>
    <dbReference type="NCBI Taxonomy" id="1682490"/>
    <lineage>
        <taxon>Bacteria</taxon>
        <taxon>Pseudomonadati</taxon>
        <taxon>Pseudomonadota</taxon>
        <taxon>Betaproteobacteria</taxon>
        <taxon>Nitrosomonadales</taxon>
        <taxon>Gallionellaceae</taxon>
        <taxon>Ferrigenium</taxon>
    </lineage>
</organism>
<dbReference type="PANTHER" id="PTHR45138">
    <property type="entry name" value="REGULATORY COMPONENTS OF SENSORY TRANSDUCTION SYSTEM"/>
    <property type="match status" value="1"/>
</dbReference>
<keyword evidence="6" id="KW-1185">Reference proteome</keyword>
<dbReference type="InterPro" id="IPR050469">
    <property type="entry name" value="Diguanylate_Cyclase"/>
</dbReference>
<dbReference type="KEGG" id="fku:FGKAn22_02500"/>
<dbReference type="EC" id="2.7.7.65" evidence="1"/>
<dbReference type="InterPro" id="IPR043128">
    <property type="entry name" value="Rev_trsase/Diguanyl_cyclase"/>
</dbReference>
<feature type="transmembrane region" description="Helical" evidence="3">
    <location>
        <begin position="95"/>
        <end position="114"/>
    </location>
</feature>
<dbReference type="Pfam" id="PF00990">
    <property type="entry name" value="GGDEF"/>
    <property type="match status" value="1"/>
</dbReference>
<protein>
    <recommendedName>
        <fullName evidence="1">diguanylate cyclase</fullName>
        <ecNumber evidence="1">2.7.7.65</ecNumber>
    </recommendedName>
</protein>
<feature type="transmembrane region" description="Helical" evidence="3">
    <location>
        <begin position="147"/>
        <end position="164"/>
    </location>
</feature>
<dbReference type="Proteomes" id="UP001319121">
    <property type="component" value="Chromosome"/>
</dbReference>
<feature type="domain" description="GGDEF" evidence="4">
    <location>
        <begin position="261"/>
        <end position="390"/>
    </location>
</feature>
<gene>
    <name evidence="5" type="ORF">FGKAn22_02500</name>
</gene>
<evidence type="ECO:0000313" key="6">
    <source>
        <dbReference type="Proteomes" id="UP001319121"/>
    </source>
</evidence>
<evidence type="ECO:0000256" key="1">
    <source>
        <dbReference type="ARBA" id="ARBA00012528"/>
    </source>
</evidence>
<dbReference type="EMBL" id="AP019536">
    <property type="protein sequence ID" value="BBI98557.1"/>
    <property type="molecule type" value="Genomic_DNA"/>
</dbReference>
<dbReference type="GO" id="GO:1902201">
    <property type="term" value="P:negative regulation of bacterial-type flagellum-dependent cell motility"/>
    <property type="evidence" value="ECO:0007669"/>
    <property type="project" value="TreeGrafter"/>
</dbReference>
<dbReference type="InterPro" id="IPR000160">
    <property type="entry name" value="GGDEF_dom"/>
</dbReference>
<keyword evidence="3" id="KW-1133">Transmembrane helix</keyword>
<dbReference type="GO" id="GO:0052621">
    <property type="term" value="F:diguanylate cyclase activity"/>
    <property type="evidence" value="ECO:0007669"/>
    <property type="project" value="UniProtKB-EC"/>
</dbReference>
<name>A0AAN1SXP4_9PROT</name>
<accession>A0AAN1SXP4</accession>
<reference evidence="5 6" key="1">
    <citation type="submission" date="2019-03" db="EMBL/GenBank/DDBJ databases">
        <title>Complete genome sequence of Ferrigenium kumadai strain An22, a microaerophilic iron-oxidizing bacterium isolated from a paddy field soil.</title>
        <authorList>
            <person name="Watanabe T."/>
            <person name="Asakawa S."/>
        </authorList>
    </citation>
    <scope>NUCLEOTIDE SEQUENCE [LARGE SCALE GENOMIC DNA]</scope>
    <source>
        <strain evidence="5 6">An22</strain>
    </source>
</reference>
<evidence type="ECO:0000256" key="3">
    <source>
        <dbReference type="SAM" id="Phobius"/>
    </source>
</evidence>
<keyword evidence="3" id="KW-0812">Transmembrane</keyword>
<dbReference type="SMART" id="SM00267">
    <property type="entry name" value="GGDEF"/>
    <property type="match status" value="1"/>
</dbReference>
<comment type="catalytic activity">
    <reaction evidence="2">
        <text>2 GTP = 3',3'-c-di-GMP + 2 diphosphate</text>
        <dbReference type="Rhea" id="RHEA:24898"/>
        <dbReference type="ChEBI" id="CHEBI:33019"/>
        <dbReference type="ChEBI" id="CHEBI:37565"/>
        <dbReference type="ChEBI" id="CHEBI:58805"/>
        <dbReference type="EC" id="2.7.7.65"/>
    </reaction>
</comment>
<keyword evidence="3" id="KW-0472">Membrane</keyword>
<dbReference type="PANTHER" id="PTHR45138:SF9">
    <property type="entry name" value="DIGUANYLATE CYCLASE DGCM-RELATED"/>
    <property type="match status" value="1"/>
</dbReference>